<evidence type="ECO:0000256" key="5">
    <source>
        <dbReference type="ARBA" id="ARBA00023136"/>
    </source>
</evidence>
<evidence type="ECO:0000256" key="1">
    <source>
        <dbReference type="ARBA" id="ARBA00004651"/>
    </source>
</evidence>
<dbReference type="GO" id="GO:0005886">
    <property type="term" value="C:plasma membrane"/>
    <property type="evidence" value="ECO:0007669"/>
    <property type="project" value="UniProtKB-SubCell"/>
</dbReference>
<sequence length="120" mass="12515">MQLKVLGYVFLGGALGAVTRGFITEFGSDPLEIFIANMVGAFILALSMTVPALATPERQAFLGSGFAGGFTTLSGVAIIAVLGKLSPDVAAEYIALTIAFGLLAYWMGDAVGRRIKQANR</sequence>
<name>A0A6J6HGX5_9ZZZZ</name>
<feature type="transmembrane region" description="Helical" evidence="8">
    <location>
        <begin position="61"/>
        <end position="83"/>
    </location>
</feature>
<keyword evidence="4 8" id="KW-1133">Transmembrane helix</keyword>
<dbReference type="InterPro" id="IPR003691">
    <property type="entry name" value="FluC"/>
</dbReference>
<feature type="transmembrane region" description="Helical" evidence="8">
    <location>
        <begin position="89"/>
        <end position="107"/>
    </location>
</feature>
<evidence type="ECO:0000256" key="3">
    <source>
        <dbReference type="ARBA" id="ARBA00022692"/>
    </source>
</evidence>
<organism evidence="9">
    <name type="scientific">freshwater metagenome</name>
    <dbReference type="NCBI Taxonomy" id="449393"/>
    <lineage>
        <taxon>unclassified sequences</taxon>
        <taxon>metagenomes</taxon>
        <taxon>ecological metagenomes</taxon>
    </lineage>
</organism>
<comment type="subcellular location">
    <subcellularLocation>
        <location evidence="1">Cell membrane</location>
        <topology evidence="1">Multi-pass membrane protein</topology>
    </subcellularLocation>
</comment>
<gene>
    <name evidence="9" type="ORF">UFOPK1855_00388</name>
</gene>
<evidence type="ECO:0000256" key="6">
    <source>
        <dbReference type="ARBA" id="ARBA00035120"/>
    </source>
</evidence>
<proteinExistence type="inferred from homology"/>
<evidence type="ECO:0000256" key="8">
    <source>
        <dbReference type="SAM" id="Phobius"/>
    </source>
</evidence>
<protein>
    <submittedName>
        <fullName evidence="9">Unannotated protein</fullName>
    </submittedName>
</protein>
<keyword evidence="2" id="KW-1003">Cell membrane</keyword>
<reference evidence="9" key="1">
    <citation type="submission" date="2020-05" db="EMBL/GenBank/DDBJ databases">
        <authorList>
            <person name="Chiriac C."/>
            <person name="Salcher M."/>
            <person name="Ghai R."/>
            <person name="Kavagutti S V."/>
        </authorList>
    </citation>
    <scope>NUCLEOTIDE SEQUENCE</scope>
</reference>
<dbReference type="Pfam" id="PF02537">
    <property type="entry name" value="CRCB"/>
    <property type="match status" value="1"/>
</dbReference>
<comment type="catalytic activity">
    <reaction evidence="7">
        <text>fluoride(in) = fluoride(out)</text>
        <dbReference type="Rhea" id="RHEA:76159"/>
        <dbReference type="ChEBI" id="CHEBI:17051"/>
    </reaction>
    <physiologicalReaction direction="left-to-right" evidence="7">
        <dbReference type="Rhea" id="RHEA:76160"/>
    </physiologicalReaction>
</comment>
<dbReference type="AlphaFoldDB" id="A0A6J6HGX5"/>
<evidence type="ECO:0000256" key="4">
    <source>
        <dbReference type="ARBA" id="ARBA00022989"/>
    </source>
</evidence>
<evidence type="ECO:0000313" key="9">
    <source>
        <dbReference type="EMBL" id="CAB4610535.1"/>
    </source>
</evidence>
<keyword evidence="3 8" id="KW-0812">Transmembrane</keyword>
<evidence type="ECO:0000256" key="2">
    <source>
        <dbReference type="ARBA" id="ARBA00022475"/>
    </source>
</evidence>
<dbReference type="EMBL" id="CAEZUW010000045">
    <property type="protein sequence ID" value="CAB4610535.1"/>
    <property type="molecule type" value="Genomic_DNA"/>
</dbReference>
<comment type="similarity">
    <text evidence="6">Belongs to the fluoride channel Fluc/FEX (TC 1.A.43) family.</text>
</comment>
<accession>A0A6J6HGX5</accession>
<keyword evidence="5 8" id="KW-0472">Membrane</keyword>
<feature type="transmembrane region" description="Helical" evidence="8">
    <location>
        <begin position="31"/>
        <end position="54"/>
    </location>
</feature>
<evidence type="ECO:0000256" key="7">
    <source>
        <dbReference type="ARBA" id="ARBA00035585"/>
    </source>
</evidence>